<evidence type="ECO:0000256" key="5">
    <source>
        <dbReference type="ARBA" id="ARBA00022989"/>
    </source>
</evidence>
<feature type="region of interest" description="Disordered" evidence="8">
    <location>
        <begin position="110"/>
        <end position="155"/>
    </location>
</feature>
<dbReference type="Gene3D" id="1.20.5.3310">
    <property type="match status" value="1"/>
</dbReference>
<keyword evidence="2" id="KW-0813">Transport</keyword>
<dbReference type="PANTHER" id="PTHR42982:SF1">
    <property type="entry name" value="SEC-INDEPENDENT PROTEIN TRANSLOCASE PROTEIN TATA"/>
    <property type="match status" value="1"/>
</dbReference>
<dbReference type="GO" id="GO:0015031">
    <property type="term" value="P:protein transport"/>
    <property type="evidence" value="ECO:0007669"/>
    <property type="project" value="UniProtKB-KW"/>
</dbReference>
<dbReference type="EMBL" id="VJZR01000002">
    <property type="protein sequence ID" value="TRX22816.1"/>
    <property type="molecule type" value="Genomic_DNA"/>
</dbReference>
<evidence type="ECO:0000256" key="1">
    <source>
        <dbReference type="ARBA" id="ARBA00004167"/>
    </source>
</evidence>
<keyword evidence="3 9" id="KW-0812">Transmembrane</keyword>
<dbReference type="Proteomes" id="UP000318585">
    <property type="component" value="Unassembled WGS sequence"/>
</dbReference>
<keyword evidence="6" id="KW-0811">Translocation</keyword>
<gene>
    <name evidence="10" type="ORF">FNW17_03345</name>
</gene>
<dbReference type="Pfam" id="PF02416">
    <property type="entry name" value="TatA_B_E"/>
    <property type="match status" value="1"/>
</dbReference>
<dbReference type="GO" id="GO:0016020">
    <property type="term" value="C:membrane"/>
    <property type="evidence" value="ECO:0007669"/>
    <property type="project" value="UniProtKB-ARBA"/>
</dbReference>
<name>A0A553CQJ5_9FLAO</name>
<dbReference type="PANTHER" id="PTHR42982">
    <property type="entry name" value="SEC-INDEPENDENT PROTEIN TRANSLOCASE PROTEIN TATA"/>
    <property type="match status" value="1"/>
</dbReference>
<dbReference type="OrthoDB" id="1525160at2"/>
<feature type="compositionally biased region" description="Basic and acidic residues" evidence="8">
    <location>
        <begin position="125"/>
        <end position="142"/>
    </location>
</feature>
<keyword evidence="11" id="KW-1185">Reference proteome</keyword>
<organism evidence="10 11">
    <name type="scientific">Flavobacterium franklandianum</name>
    <dbReference type="NCBI Taxonomy" id="2594430"/>
    <lineage>
        <taxon>Bacteria</taxon>
        <taxon>Pseudomonadati</taxon>
        <taxon>Bacteroidota</taxon>
        <taxon>Flavobacteriia</taxon>
        <taxon>Flavobacteriales</taxon>
        <taxon>Flavobacteriaceae</taxon>
        <taxon>Flavobacterium</taxon>
    </lineage>
</organism>
<dbReference type="PRINTS" id="PR01506">
    <property type="entry name" value="TATBPROTEIN"/>
</dbReference>
<evidence type="ECO:0000313" key="10">
    <source>
        <dbReference type="EMBL" id="TRX22816.1"/>
    </source>
</evidence>
<dbReference type="AlphaFoldDB" id="A0A553CQJ5"/>
<keyword evidence="5 9" id="KW-1133">Transmembrane helix</keyword>
<comment type="subcellular location">
    <subcellularLocation>
        <location evidence="1">Membrane</location>
        <topology evidence="1">Single-pass membrane protein</topology>
    </subcellularLocation>
</comment>
<evidence type="ECO:0000256" key="3">
    <source>
        <dbReference type="ARBA" id="ARBA00022692"/>
    </source>
</evidence>
<dbReference type="InterPro" id="IPR003369">
    <property type="entry name" value="TatA/B/E"/>
</dbReference>
<evidence type="ECO:0000256" key="4">
    <source>
        <dbReference type="ARBA" id="ARBA00022927"/>
    </source>
</evidence>
<feature type="transmembrane region" description="Helical" evidence="9">
    <location>
        <begin position="6"/>
        <end position="22"/>
    </location>
</feature>
<evidence type="ECO:0000256" key="2">
    <source>
        <dbReference type="ARBA" id="ARBA00022448"/>
    </source>
</evidence>
<keyword evidence="7 9" id="KW-0472">Membrane</keyword>
<evidence type="ECO:0000256" key="6">
    <source>
        <dbReference type="ARBA" id="ARBA00023010"/>
    </source>
</evidence>
<evidence type="ECO:0000313" key="11">
    <source>
        <dbReference type="Proteomes" id="UP000318585"/>
    </source>
</evidence>
<protein>
    <submittedName>
        <fullName evidence="10">Twin-arginine translocase TatA/TatE family subunit</fullName>
    </submittedName>
</protein>
<keyword evidence="4" id="KW-0653">Protein transport</keyword>
<evidence type="ECO:0000256" key="7">
    <source>
        <dbReference type="ARBA" id="ARBA00023136"/>
    </source>
</evidence>
<reference evidence="10 11" key="1">
    <citation type="submission" date="2019-07" db="EMBL/GenBank/DDBJ databases">
        <title>Novel species of Flavobacterium.</title>
        <authorList>
            <person name="Liu Q."/>
            <person name="Xin Y.-H."/>
        </authorList>
    </citation>
    <scope>NUCLEOTIDE SEQUENCE [LARGE SCALE GENOMIC DNA]</scope>
    <source>
        <strain evidence="10 11">LB3P56</strain>
    </source>
</reference>
<evidence type="ECO:0000256" key="8">
    <source>
        <dbReference type="SAM" id="MobiDB-lite"/>
    </source>
</evidence>
<sequence length="155" mass="16880">MFGIGGGELIFIMFVVLMLFGSDKVPEMARTMGKAMAQLKNATNDIKNEIQKGAEANGFDQNMLSDLTNNITKEINSAKTNLLGDSDPLKGISDNFSSEIDKVKSSIVDENPTAVKENLSPSSVEIDKLKTDSATDESHKEDEIEEAIGPIKRKK</sequence>
<evidence type="ECO:0000256" key="9">
    <source>
        <dbReference type="SAM" id="Phobius"/>
    </source>
</evidence>
<accession>A0A553CQJ5</accession>
<comment type="caution">
    <text evidence="10">The sequence shown here is derived from an EMBL/GenBank/DDBJ whole genome shotgun (WGS) entry which is preliminary data.</text>
</comment>
<proteinExistence type="predicted"/>